<sequence>MAIITILTSSQWQSLWTYITPPRRQDARASPSLPTTMRTSHSHHRLLGRRRRVVVVHPRGVPQRRPPPGQHGPDAAGERGAELGVPGSEHGGQRQLPDPGRGARLVARHDARGQRVGEVLGEVDQLVGASCHGAQEVLRLGPHVPVHGVGEERREAARHGARGAGRQAQRLEELDPGQQLALHGERQQVGAAVQVGHAQRAQEVERGPEPRRDGGDEQARAPPEHAREVGRRDARLLRQEPERGLDGLGRHGQQLRAHPRRAPEVRGRHAGLQQHRRGARGHGRRRQQHGLRRRRRGQRGARDGESGGGPGPQRDGDDA</sequence>
<gene>
    <name evidence="2" type="ORF">BDA96_01G387800</name>
</gene>
<protein>
    <submittedName>
        <fullName evidence="2">Uncharacterized protein</fullName>
    </submittedName>
</protein>
<feature type="compositionally biased region" description="Basic residues" evidence="1">
    <location>
        <begin position="40"/>
        <end position="54"/>
    </location>
</feature>
<reference evidence="2" key="1">
    <citation type="journal article" date="2019" name="BMC Genomics">
        <title>A new reference genome for Sorghum bicolor reveals high levels of sequence similarity between sweet and grain genotypes: implications for the genetics of sugar metabolism.</title>
        <authorList>
            <person name="Cooper E.A."/>
            <person name="Brenton Z.W."/>
            <person name="Flinn B.S."/>
            <person name="Jenkins J."/>
            <person name="Shu S."/>
            <person name="Flowers D."/>
            <person name="Luo F."/>
            <person name="Wang Y."/>
            <person name="Xia P."/>
            <person name="Barry K."/>
            <person name="Daum C."/>
            <person name="Lipzen A."/>
            <person name="Yoshinaga Y."/>
            <person name="Schmutz J."/>
            <person name="Saski C."/>
            <person name="Vermerris W."/>
            <person name="Kresovich S."/>
        </authorList>
    </citation>
    <scope>NUCLEOTIDE SEQUENCE</scope>
</reference>
<evidence type="ECO:0000313" key="3">
    <source>
        <dbReference type="Proteomes" id="UP000807115"/>
    </source>
</evidence>
<evidence type="ECO:0000313" key="2">
    <source>
        <dbReference type="EMBL" id="KAG0551018.1"/>
    </source>
</evidence>
<dbReference type="AlphaFoldDB" id="A0A921S2U1"/>
<organism evidence="2 3">
    <name type="scientific">Sorghum bicolor</name>
    <name type="common">Sorghum</name>
    <name type="synonym">Sorghum vulgare</name>
    <dbReference type="NCBI Taxonomy" id="4558"/>
    <lineage>
        <taxon>Eukaryota</taxon>
        <taxon>Viridiplantae</taxon>
        <taxon>Streptophyta</taxon>
        <taxon>Embryophyta</taxon>
        <taxon>Tracheophyta</taxon>
        <taxon>Spermatophyta</taxon>
        <taxon>Magnoliopsida</taxon>
        <taxon>Liliopsida</taxon>
        <taxon>Poales</taxon>
        <taxon>Poaceae</taxon>
        <taxon>PACMAD clade</taxon>
        <taxon>Panicoideae</taxon>
        <taxon>Andropogonodae</taxon>
        <taxon>Andropogoneae</taxon>
        <taxon>Sorghinae</taxon>
        <taxon>Sorghum</taxon>
    </lineage>
</organism>
<proteinExistence type="predicted"/>
<dbReference type="EMBL" id="CM027680">
    <property type="protein sequence ID" value="KAG0551018.1"/>
    <property type="molecule type" value="Genomic_DNA"/>
</dbReference>
<evidence type="ECO:0000256" key="1">
    <source>
        <dbReference type="SAM" id="MobiDB-lite"/>
    </source>
</evidence>
<feature type="region of interest" description="Disordered" evidence="1">
    <location>
        <begin position="151"/>
        <end position="171"/>
    </location>
</feature>
<feature type="compositionally biased region" description="Basic residues" evidence="1">
    <location>
        <begin position="274"/>
        <end position="299"/>
    </location>
</feature>
<name>A0A921S2U1_SORBI</name>
<reference evidence="2" key="2">
    <citation type="submission" date="2020-10" db="EMBL/GenBank/DDBJ databases">
        <authorList>
            <person name="Cooper E.A."/>
            <person name="Brenton Z.W."/>
            <person name="Flinn B.S."/>
            <person name="Jenkins J."/>
            <person name="Shu S."/>
            <person name="Flowers D."/>
            <person name="Luo F."/>
            <person name="Wang Y."/>
            <person name="Xia P."/>
            <person name="Barry K."/>
            <person name="Daum C."/>
            <person name="Lipzen A."/>
            <person name="Yoshinaga Y."/>
            <person name="Schmutz J."/>
            <person name="Saski C."/>
            <person name="Vermerris W."/>
            <person name="Kresovich S."/>
        </authorList>
    </citation>
    <scope>NUCLEOTIDE SEQUENCE</scope>
</reference>
<feature type="region of interest" description="Disordered" evidence="1">
    <location>
        <begin position="24"/>
        <end position="100"/>
    </location>
</feature>
<accession>A0A921S2U1</accession>
<comment type="caution">
    <text evidence="2">The sequence shown here is derived from an EMBL/GenBank/DDBJ whole genome shotgun (WGS) entry which is preliminary data.</text>
</comment>
<feature type="compositionally biased region" description="Basic and acidic residues" evidence="1">
    <location>
        <begin position="200"/>
        <end position="249"/>
    </location>
</feature>
<dbReference type="Proteomes" id="UP000807115">
    <property type="component" value="Chromosome 1"/>
</dbReference>
<feature type="region of interest" description="Disordered" evidence="1">
    <location>
        <begin position="194"/>
        <end position="319"/>
    </location>
</feature>